<keyword evidence="1" id="KW-1133">Transmembrane helix</keyword>
<reference evidence="2" key="1">
    <citation type="submission" date="2021-09" db="EMBL/GenBank/DDBJ databases">
        <authorList>
            <consortium name="Pathogen Informatics"/>
        </authorList>
    </citation>
    <scope>NUCLEOTIDE SEQUENCE</scope>
</reference>
<comment type="caution">
    <text evidence="2">The sequence shown here is derived from an EMBL/GenBank/DDBJ whole genome shotgun (WGS) entry which is preliminary data.</text>
</comment>
<feature type="transmembrane region" description="Helical" evidence="1">
    <location>
        <begin position="274"/>
        <end position="299"/>
    </location>
</feature>
<keyword evidence="1" id="KW-0472">Membrane</keyword>
<name>A0A8J2Q8S8_9BILA</name>
<dbReference type="AlphaFoldDB" id="A0A8J2Q8S8"/>
<keyword evidence="1" id="KW-0812">Transmembrane</keyword>
<accession>A0A8J2Q8S8</accession>
<proteinExistence type="predicted"/>
<evidence type="ECO:0000313" key="2">
    <source>
        <dbReference type="EMBL" id="CAG9538697.1"/>
    </source>
</evidence>
<sequence>MYQPTNHIHYNYESTNISETANVMVQIQLIDYINQGLKLPKGQTCVCPSEFSCSYLGTSVPRCYMSFTVILLLPDESVKYFSTEFMPLTSSGNIDIDSMSPHQKQNWQQLRTFYLASKPSAIDVFVHHMGAVINAHTGELTQIQTVVHVDTFILPLNSVIPSVGNDYLSMQSKNLNGVILQTQLTVAYSVQCKGTLIGRNCDLICKEAVVNTAIAVCQSNTTNFFYTCTYMENGQVHNCLPCPWGITQESFCQNSSGGILAPSSADVVSSSFKVATIVLGILVSILLILLILVTIYSILICKRLKGDIHSYNSGHNYKSTLGTEGNANRPLLQSTNNMPNNRIRLAPIAAPRSIPQLDALPAKSSLRKATPLPSAQIYGASSLNDTLNSTLSSVPLPPSKEADV</sequence>
<evidence type="ECO:0000256" key="1">
    <source>
        <dbReference type="SAM" id="Phobius"/>
    </source>
</evidence>
<organism evidence="2 3">
    <name type="scientific">Cercopithifilaria johnstoni</name>
    <dbReference type="NCBI Taxonomy" id="2874296"/>
    <lineage>
        <taxon>Eukaryota</taxon>
        <taxon>Metazoa</taxon>
        <taxon>Ecdysozoa</taxon>
        <taxon>Nematoda</taxon>
        <taxon>Chromadorea</taxon>
        <taxon>Rhabditida</taxon>
        <taxon>Spirurina</taxon>
        <taxon>Spiruromorpha</taxon>
        <taxon>Filarioidea</taxon>
        <taxon>Onchocercidae</taxon>
        <taxon>Cercopithifilaria</taxon>
    </lineage>
</organism>
<protein>
    <submittedName>
        <fullName evidence="2">Uncharacterized protein</fullName>
    </submittedName>
</protein>
<gene>
    <name evidence="2" type="ORF">CJOHNSTONI_LOCUS8379</name>
</gene>
<dbReference type="Proteomes" id="UP000746747">
    <property type="component" value="Unassembled WGS sequence"/>
</dbReference>
<evidence type="ECO:0000313" key="3">
    <source>
        <dbReference type="Proteomes" id="UP000746747"/>
    </source>
</evidence>
<dbReference type="EMBL" id="CAKAEH010001692">
    <property type="protein sequence ID" value="CAG9538697.1"/>
    <property type="molecule type" value="Genomic_DNA"/>
</dbReference>
<keyword evidence="3" id="KW-1185">Reference proteome</keyword>
<dbReference type="OrthoDB" id="5855624at2759"/>